<protein>
    <submittedName>
        <fullName evidence="1">Uncharacterized protein</fullName>
    </submittedName>
</protein>
<sequence length="195" mass="22029">MGGLLHRLYIILVLIHEYNHARSHHKLSSRLPFTPHSFSVNGSLAVFMTPVGDLIGYMTLGKSGVWKVCGQYEKNLNRELCPLSAIWLLEDRWRRHLTHPNSPGTGACHSTGARGRRWEDKRMEAGVLGHWDTSRDTWSHFATLKASVMSTASAPCHYLSLHALISSPIAPWDTYNEGNTEQSWCQWNRPLGQQG</sequence>
<name>A0ABV0PD56_9TELE</name>
<evidence type="ECO:0000313" key="1">
    <source>
        <dbReference type="EMBL" id="MEQ2181380.1"/>
    </source>
</evidence>
<keyword evidence="2" id="KW-1185">Reference proteome</keyword>
<organism evidence="1 2">
    <name type="scientific">Goodea atripinnis</name>
    <dbReference type="NCBI Taxonomy" id="208336"/>
    <lineage>
        <taxon>Eukaryota</taxon>
        <taxon>Metazoa</taxon>
        <taxon>Chordata</taxon>
        <taxon>Craniata</taxon>
        <taxon>Vertebrata</taxon>
        <taxon>Euteleostomi</taxon>
        <taxon>Actinopterygii</taxon>
        <taxon>Neopterygii</taxon>
        <taxon>Teleostei</taxon>
        <taxon>Neoteleostei</taxon>
        <taxon>Acanthomorphata</taxon>
        <taxon>Ovalentaria</taxon>
        <taxon>Atherinomorphae</taxon>
        <taxon>Cyprinodontiformes</taxon>
        <taxon>Goodeidae</taxon>
        <taxon>Goodea</taxon>
    </lineage>
</organism>
<proteinExistence type="predicted"/>
<accession>A0ABV0PD56</accession>
<dbReference type="EMBL" id="JAHRIO010070632">
    <property type="protein sequence ID" value="MEQ2181380.1"/>
    <property type="molecule type" value="Genomic_DNA"/>
</dbReference>
<gene>
    <name evidence="1" type="ORF">GOODEAATRI_011042</name>
</gene>
<evidence type="ECO:0000313" key="2">
    <source>
        <dbReference type="Proteomes" id="UP001476798"/>
    </source>
</evidence>
<dbReference type="Proteomes" id="UP001476798">
    <property type="component" value="Unassembled WGS sequence"/>
</dbReference>
<reference evidence="1 2" key="1">
    <citation type="submission" date="2021-06" db="EMBL/GenBank/DDBJ databases">
        <authorList>
            <person name="Palmer J.M."/>
        </authorList>
    </citation>
    <scope>NUCLEOTIDE SEQUENCE [LARGE SCALE GENOMIC DNA]</scope>
    <source>
        <strain evidence="1 2">GA_2019</strain>
        <tissue evidence="1">Muscle</tissue>
    </source>
</reference>
<comment type="caution">
    <text evidence="1">The sequence shown here is derived from an EMBL/GenBank/DDBJ whole genome shotgun (WGS) entry which is preliminary data.</text>
</comment>